<dbReference type="GO" id="GO:0005654">
    <property type="term" value="C:nucleoplasm"/>
    <property type="evidence" value="ECO:0007669"/>
    <property type="project" value="UniProtKB-SubCell"/>
</dbReference>
<sequence length="1418" mass="159692">GSTYRNLPLISLAEFLLNLNYTIFTAQCFPHIVLELLLIAEEHGDRHELTIEDKNNHHHLMCIALGKLVNIHPDAVRFSLQYFEKNPSPFEDFMTESLSPTSRKKIKLSVTSVGEGIGLDLEIVKCCYNFLRVSSDYFKQRWNWSDFIDTYVGHENEFICWLACQCVSIVVGMTDVKIQEFVSRYLSPEAIRDCIVNFESFQREYSFIDGEKTSGMGTTDNACEITYYVVSVAGIQLPVINPEAQERDGCLVNVPSTVANLKSLALALASGKAICLQGPVGCGKTSLVEHLALLTGRTYPEFMKVQLGDETDSKMLLGTYRCTDIPGEFVWQPGVLTQAVIGGHWILLEDIDSATADVMSVLTSLVETGTLSIPGYRDCVKVSSGFQLFVSRRLVPKSSGQQLNITNLLQKQWVHVHVEPLSRSELIEVVQTMFPMLATISARIVDVFLLFSAGSHESALQIESEHNSSKENLSISTVEPSMPRSRQRLISTRDLIKWCTRSIVGFDVSSQESALKVLQDAIDIFCCSFTCPDTRLKLAVSIGAKLGIVKTKVEILCMSYKPHVRIGQTGFLAGRMELSRETEAEVQLGSTSSLSTFAFTRPTACLLERLVCCVVQAEPVLLVGETGTGKTSAVQYLADKTGHKLIVINMNQQSDSADLLGGYKPVDLKCIIGPVRDEYEFLFRNYFSVPKNIKFLHYIASCYNSRRWNTLVRLMKHSQSAAIKRLIESDDDERRIEWQQLGIKLHKLETQLKSQSALAFTFIEGSLVKAVREGYWVLLDEINLASAETLECLSGLLESSSGSLYLLERGDQKPVHRHPGFRLFACMNPATDVGKKELPPGLRNRFTEFFVDELTEKNDLLLLIGTYLQALSLPFSKLDNLVRFYLSIRKEATMTLTDGTGNKPCYSLLICTTQIFDLEIQFIGILLLCIYIYIFSLRTLCRALSVAAQNKCGNVLRSLYEALCLSFLTQLDYSSHPIVEKMVARAVMGTGDIASILQQPIPQPVSDSEQYVCFEGYWICRGNLEPEMDEKYIITQSVRRNLRDLVRVVSIARHPVLLQGETSVGKTSLITYLAKASGNYCVRINNHEHTDLQEYIGSYSADENGRLVFHEGVLVEAMRKGHWIILDELNLAPTDVLEALNRVLDDNRELFIPETQEIVKAHPHFILFATQNPPGAYGGRKMLSRAFRNRFVELHFDVIPGNELEVILHKRCDLPISYCNKMVAVMTDLQVRRKGSATFAGKQGFITLRDLFRWGERYRLAKEQEDKFYDWSQHIADEGYLVLAGRVRKPEECLVIQEVIKKHINKTVEPKKLFTLNEETSSVTRPILEQILKNTPPGLEHIVWTYNMRRLAVLVGKAFHFKEPVLLVGETGCGKTTVCQILSAIYKQTLYSINCHMHTESADFLGGLRPVRDRSSDK</sequence>
<dbReference type="GO" id="GO:0016887">
    <property type="term" value="F:ATP hydrolysis activity"/>
    <property type="evidence" value="ECO:0007669"/>
    <property type="project" value="InterPro"/>
</dbReference>
<comment type="similarity">
    <text evidence="3">Belongs to the midasin family.</text>
</comment>
<evidence type="ECO:0000256" key="2">
    <source>
        <dbReference type="ARBA" id="ARBA00004642"/>
    </source>
</evidence>
<evidence type="ECO:0000256" key="1">
    <source>
        <dbReference type="ARBA" id="ARBA00004604"/>
    </source>
</evidence>
<evidence type="ECO:0000256" key="5">
    <source>
        <dbReference type="ARBA" id="ARBA00022741"/>
    </source>
</evidence>
<keyword evidence="11" id="KW-1185">Reference proteome</keyword>
<feature type="domain" description="AAA+ ATPase" evidence="9">
    <location>
        <begin position="270"/>
        <end position="400"/>
    </location>
</feature>
<comment type="caution">
    <text evidence="10">The sequence shown here is derived from an EMBL/GenBank/DDBJ whole genome shotgun (WGS) entry which is preliminary data.</text>
</comment>
<keyword evidence="7" id="KW-0143">Chaperone</keyword>
<name>A0AAD8EES0_DIPPU</name>
<evidence type="ECO:0000256" key="4">
    <source>
        <dbReference type="ARBA" id="ARBA00017143"/>
    </source>
</evidence>
<dbReference type="GO" id="GO:0005730">
    <property type="term" value="C:nucleolus"/>
    <property type="evidence" value="ECO:0007669"/>
    <property type="project" value="UniProtKB-SubCell"/>
</dbReference>
<dbReference type="Pfam" id="PF17867">
    <property type="entry name" value="AAA_lid_7"/>
    <property type="match status" value="2"/>
</dbReference>
<evidence type="ECO:0000259" key="9">
    <source>
        <dbReference type="SMART" id="SM00382"/>
    </source>
</evidence>
<dbReference type="EMBL" id="JASPKZ010006081">
    <property type="protein sequence ID" value="KAJ9587623.1"/>
    <property type="molecule type" value="Genomic_DNA"/>
</dbReference>
<dbReference type="GO" id="GO:0030687">
    <property type="term" value="C:preribosome, large subunit precursor"/>
    <property type="evidence" value="ECO:0007669"/>
    <property type="project" value="TreeGrafter"/>
</dbReference>
<dbReference type="InterPro" id="IPR040848">
    <property type="entry name" value="AAA_lid_7"/>
</dbReference>
<feature type="non-terminal residue" evidence="10">
    <location>
        <position position="1"/>
    </location>
</feature>
<feature type="non-terminal residue" evidence="10">
    <location>
        <position position="1418"/>
    </location>
</feature>
<dbReference type="SUPFAM" id="SSF52540">
    <property type="entry name" value="P-loop containing nucleoside triphosphate hydrolases"/>
    <property type="match status" value="4"/>
</dbReference>
<organism evidence="10 11">
    <name type="scientific">Diploptera punctata</name>
    <name type="common">Pacific beetle cockroach</name>
    <dbReference type="NCBI Taxonomy" id="6984"/>
    <lineage>
        <taxon>Eukaryota</taxon>
        <taxon>Metazoa</taxon>
        <taxon>Ecdysozoa</taxon>
        <taxon>Arthropoda</taxon>
        <taxon>Hexapoda</taxon>
        <taxon>Insecta</taxon>
        <taxon>Pterygota</taxon>
        <taxon>Neoptera</taxon>
        <taxon>Polyneoptera</taxon>
        <taxon>Dictyoptera</taxon>
        <taxon>Blattodea</taxon>
        <taxon>Blaberoidea</taxon>
        <taxon>Blaberidae</taxon>
        <taxon>Diplopterinae</taxon>
        <taxon>Diploptera</taxon>
    </lineage>
</organism>
<feature type="domain" description="AAA+ ATPase" evidence="9">
    <location>
        <begin position="616"/>
        <end position="856"/>
    </location>
</feature>
<dbReference type="CDD" id="cd00009">
    <property type="entry name" value="AAA"/>
    <property type="match status" value="1"/>
</dbReference>
<dbReference type="Pfam" id="PF07728">
    <property type="entry name" value="AAA_5"/>
    <property type="match status" value="5"/>
</dbReference>
<keyword evidence="5" id="KW-0547">Nucleotide-binding</keyword>
<evidence type="ECO:0000313" key="11">
    <source>
        <dbReference type="Proteomes" id="UP001233999"/>
    </source>
</evidence>
<dbReference type="Pfam" id="PF17865">
    <property type="entry name" value="AAA_lid_5"/>
    <property type="match status" value="2"/>
</dbReference>
<evidence type="ECO:0000256" key="7">
    <source>
        <dbReference type="ARBA" id="ARBA00023186"/>
    </source>
</evidence>
<keyword evidence="8" id="KW-0539">Nucleus</keyword>
<dbReference type="InterPro" id="IPR041190">
    <property type="entry name" value="Midasin_AAA_lid_5"/>
</dbReference>
<dbReference type="InterPro" id="IPR003593">
    <property type="entry name" value="AAA+_ATPase"/>
</dbReference>
<evidence type="ECO:0000256" key="6">
    <source>
        <dbReference type="ARBA" id="ARBA00022840"/>
    </source>
</evidence>
<gene>
    <name evidence="10" type="ORF">L9F63_018944</name>
</gene>
<dbReference type="Gene3D" id="3.40.50.300">
    <property type="entry name" value="P-loop containing nucleotide triphosphate hydrolases"/>
    <property type="match status" value="4"/>
</dbReference>
<protein>
    <recommendedName>
        <fullName evidence="4">Midasin</fullName>
    </recommendedName>
</protein>
<dbReference type="FunFam" id="3.40.50.300:FF:000142">
    <property type="entry name" value="Midasin"/>
    <property type="match status" value="1"/>
</dbReference>
<dbReference type="SMART" id="SM00382">
    <property type="entry name" value="AAA"/>
    <property type="match status" value="3"/>
</dbReference>
<dbReference type="GO" id="GO:0000055">
    <property type="term" value="P:ribosomal large subunit export from nucleus"/>
    <property type="evidence" value="ECO:0007669"/>
    <property type="project" value="TreeGrafter"/>
</dbReference>
<dbReference type="FunFam" id="3.40.50.300:FF:000582">
    <property type="entry name" value="Midasin"/>
    <property type="match status" value="1"/>
</dbReference>
<dbReference type="GO" id="GO:0005524">
    <property type="term" value="F:ATP binding"/>
    <property type="evidence" value="ECO:0007669"/>
    <property type="project" value="UniProtKB-KW"/>
</dbReference>
<comment type="subcellular location">
    <subcellularLocation>
        <location evidence="1">Nucleus</location>
        <location evidence="1">Nucleolus</location>
    </subcellularLocation>
    <subcellularLocation>
        <location evidence="2">Nucleus</location>
        <location evidence="2">Nucleoplasm</location>
    </subcellularLocation>
</comment>
<proteinExistence type="inferred from homology"/>
<feature type="domain" description="AAA+ ATPase" evidence="9">
    <location>
        <begin position="1052"/>
        <end position="1197"/>
    </location>
</feature>
<evidence type="ECO:0000313" key="10">
    <source>
        <dbReference type="EMBL" id="KAJ9587623.1"/>
    </source>
</evidence>
<evidence type="ECO:0000256" key="8">
    <source>
        <dbReference type="ARBA" id="ARBA00023242"/>
    </source>
</evidence>
<dbReference type="InterPro" id="IPR027417">
    <property type="entry name" value="P-loop_NTPase"/>
</dbReference>
<accession>A0AAD8EES0</accession>
<reference evidence="10" key="1">
    <citation type="journal article" date="2023" name="IScience">
        <title>Live-bearing cockroach genome reveals convergent evolutionary mechanisms linked to viviparity in insects and beyond.</title>
        <authorList>
            <person name="Fouks B."/>
            <person name="Harrison M.C."/>
            <person name="Mikhailova A.A."/>
            <person name="Marchal E."/>
            <person name="English S."/>
            <person name="Carruthers M."/>
            <person name="Jennings E.C."/>
            <person name="Chiamaka E.L."/>
            <person name="Frigard R.A."/>
            <person name="Pippel M."/>
            <person name="Attardo G.M."/>
            <person name="Benoit J.B."/>
            <person name="Bornberg-Bauer E."/>
            <person name="Tobe S.S."/>
        </authorList>
    </citation>
    <scope>NUCLEOTIDE SEQUENCE</scope>
    <source>
        <strain evidence="10">Stay&amp;Tobe</strain>
    </source>
</reference>
<dbReference type="GO" id="GO:0000027">
    <property type="term" value="P:ribosomal large subunit assembly"/>
    <property type="evidence" value="ECO:0007669"/>
    <property type="project" value="TreeGrafter"/>
</dbReference>
<evidence type="ECO:0000256" key="3">
    <source>
        <dbReference type="ARBA" id="ARBA00007188"/>
    </source>
</evidence>
<dbReference type="InterPro" id="IPR011704">
    <property type="entry name" value="ATPase_dyneun-rel_AAA"/>
</dbReference>
<dbReference type="Proteomes" id="UP001233999">
    <property type="component" value="Unassembled WGS sequence"/>
</dbReference>
<reference evidence="10" key="2">
    <citation type="submission" date="2023-05" db="EMBL/GenBank/DDBJ databases">
        <authorList>
            <person name="Fouks B."/>
        </authorList>
    </citation>
    <scope>NUCLEOTIDE SEQUENCE</scope>
    <source>
        <strain evidence="10">Stay&amp;Tobe</strain>
        <tissue evidence="10">Testes</tissue>
    </source>
</reference>
<dbReference type="PANTHER" id="PTHR48103:SF2">
    <property type="entry name" value="MIDASIN"/>
    <property type="match status" value="1"/>
</dbReference>
<keyword evidence="6" id="KW-0067">ATP-binding</keyword>
<dbReference type="PANTHER" id="PTHR48103">
    <property type="entry name" value="MIDASIN-RELATED"/>
    <property type="match status" value="1"/>
</dbReference>